<dbReference type="InterPro" id="IPR015419">
    <property type="entry name" value="CTAG/Pcc1"/>
</dbReference>
<evidence type="ECO:0000256" key="2">
    <source>
        <dbReference type="ARBA" id="ARBA00004496"/>
    </source>
</evidence>
<comment type="similarity">
    <text evidence="3">Belongs to the CTAG/PCC1 family.</text>
</comment>
<protein>
    <recommendedName>
        <fullName evidence="9">Transcription factor Pcc1</fullName>
    </recommendedName>
</protein>
<evidence type="ECO:0000256" key="4">
    <source>
        <dbReference type="ARBA" id="ARBA00022490"/>
    </source>
</evidence>
<evidence type="ECO:0000256" key="3">
    <source>
        <dbReference type="ARBA" id="ARBA00007073"/>
    </source>
</evidence>
<keyword evidence="4" id="KW-0963">Cytoplasm</keyword>
<reference evidence="7" key="1">
    <citation type="journal article" date="2020" name="Nat. Commun.">
        <title>Large-scale genome sequencing of mycorrhizal fungi provides insights into the early evolution of symbiotic traits.</title>
        <authorList>
            <person name="Miyauchi S."/>
            <person name="Kiss E."/>
            <person name="Kuo A."/>
            <person name="Drula E."/>
            <person name="Kohler A."/>
            <person name="Sanchez-Garcia M."/>
            <person name="Morin E."/>
            <person name="Andreopoulos B."/>
            <person name="Barry K.W."/>
            <person name="Bonito G."/>
            <person name="Buee M."/>
            <person name="Carver A."/>
            <person name="Chen C."/>
            <person name="Cichocki N."/>
            <person name="Clum A."/>
            <person name="Culley D."/>
            <person name="Crous P.W."/>
            <person name="Fauchery L."/>
            <person name="Girlanda M."/>
            <person name="Hayes R.D."/>
            <person name="Keri Z."/>
            <person name="LaButti K."/>
            <person name="Lipzen A."/>
            <person name="Lombard V."/>
            <person name="Magnuson J."/>
            <person name="Maillard F."/>
            <person name="Murat C."/>
            <person name="Nolan M."/>
            <person name="Ohm R.A."/>
            <person name="Pangilinan J."/>
            <person name="Pereira M.F."/>
            <person name="Perotto S."/>
            <person name="Peter M."/>
            <person name="Pfister S."/>
            <person name="Riley R."/>
            <person name="Sitrit Y."/>
            <person name="Stielow J.B."/>
            <person name="Szollosi G."/>
            <person name="Zifcakova L."/>
            <person name="Stursova M."/>
            <person name="Spatafora J.W."/>
            <person name="Tedersoo L."/>
            <person name="Vaario L.M."/>
            <person name="Yamada A."/>
            <person name="Yan M."/>
            <person name="Wang P."/>
            <person name="Xu J."/>
            <person name="Bruns T."/>
            <person name="Baldrian P."/>
            <person name="Vilgalys R."/>
            <person name="Dunand C."/>
            <person name="Henrissat B."/>
            <person name="Grigoriev I.V."/>
            <person name="Hibbett D."/>
            <person name="Nagy L.G."/>
            <person name="Martin F.M."/>
        </authorList>
    </citation>
    <scope>NUCLEOTIDE SEQUENCE</scope>
    <source>
        <strain evidence="7">UP504</strain>
    </source>
</reference>
<dbReference type="GO" id="GO:0000408">
    <property type="term" value="C:EKC/KEOPS complex"/>
    <property type="evidence" value="ECO:0007669"/>
    <property type="project" value="TreeGrafter"/>
</dbReference>
<keyword evidence="8" id="KW-1185">Reference proteome</keyword>
<name>A0A9P6BB36_9AGAM</name>
<keyword evidence="6" id="KW-0539">Nucleus</keyword>
<evidence type="ECO:0000256" key="5">
    <source>
        <dbReference type="ARBA" id="ARBA00022694"/>
    </source>
</evidence>
<evidence type="ECO:0000256" key="1">
    <source>
        <dbReference type="ARBA" id="ARBA00004123"/>
    </source>
</evidence>
<gene>
    <name evidence="7" type="ORF">BS47DRAFT_1286692</name>
</gene>
<evidence type="ECO:0000313" key="8">
    <source>
        <dbReference type="Proteomes" id="UP000886523"/>
    </source>
</evidence>
<dbReference type="Pfam" id="PF09341">
    <property type="entry name" value="Pcc1"/>
    <property type="match status" value="1"/>
</dbReference>
<organism evidence="7 8">
    <name type="scientific">Hydnum rufescens UP504</name>
    <dbReference type="NCBI Taxonomy" id="1448309"/>
    <lineage>
        <taxon>Eukaryota</taxon>
        <taxon>Fungi</taxon>
        <taxon>Dikarya</taxon>
        <taxon>Basidiomycota</taxon>
        <taxon>Agaricomycotina</taxon>
        <taxon>Agaricomycetes</taxon>
        <taxon>Cantharellales</taxon>
        <taxon>Hydnaceae</taxon>
        <taxon>Hydnum</taxon>
    </lineage>
</organism>
<dbReference type="GO" id="GO:0005737">
    <property type="term" value="C:cytoplasm"/>
    <property type="evidence" value="ECO:0007669"/>
    <property type="project" value="UniProtKB-SubCell"/>
</dbReference>
<keyword evidence="5" id="KW-0819">tRNA processing</keyword>
<evidence type="ECO:0008006" key="9">
    <source>
        <dbReference type="Google" id="ProtNLM"/>
    </source>
</evidence>
<dbReference type="Proteomes" id="UP000886523">
    <property type="component" value="Unassembled WGS sequence"/>
</dbReference>
<comment type="caution">
    <text evidence="7">The sequence shown here is derived from an EMBL/GenBank/DDBJ whole genome shotgun (WGS) entry which is preliminary data.</text>
</comment>
<accession>A0A9P6BB36</accession>
<evidence type="ECO:0000256" key="6">
    <source>
        <dbReference type="ARBA" id="ARBA00023242"/>
    </source>
</evidence>
<comment type="subcellular location">
    <subcellularLocation>
        <location evidence="2">Cytoplasm</location>
    </subcellularLocation>
    <subcellularLocation>
        <location evidence="1">Nucleus</location>
    </subcellularLocation>
</comment>
<dbReference type="Gene3D" id="3.30.310.50">
    <property type="entry name" value="Alpha-D-phosphohexomutase, C-terminal domain"/>
    <property type="match status" value="1"/>
</dbReference>
<dbReference type="FunFam" id="3.30.310.50:FF:000005">
    <property type="entry name" value="L antigen family member 3"/>
    <property type="match status" value="1"/>
</dbReference>
<dbReference type="PANTHER" id="PTHR31283">
    <property type="entry name" value="EKC/KEOPS COMPLEX SUBUNIT PCC1 FAMILY MEMBER"/>
    <property type="match status" value="1"/>
</dbReference>
<dbReference type="PANTHER" id="PTHR31283:SF5">
    <property type="entry name" value="EKC_KEOPS COMPLEX SUBUNIT LAGE3"/>
    <property type="match status" value="1"/>
</dbReference>
<sequence length="89" mass="9807">TVRIPFFCPEHALLAKRAIEVDGERQPKVVRRTLKVEDEVLVATFSTLTVRLARLVVNAFLENVDLVVRTLEAFGEDATASSSGNLAEP</sequence>
<dbReference type="GO" id="GO:0008033">
    <property type="term" value="P:tRNA processing"/>
    <property type="evidence" value="ECO:0007669"/>
    <property type="project" value="UniProtKB-KW"/>
</dbReference>
<dbReference type="GO" id="GO:0070525">
    <property type="term" value="P:tRNA threonylcarbamoyladenosine metabolic process"/>
    <property type="evidence" value="ECO:0007669"/>
    <property type="project" value="TreeGrafter"/>
</dbReference>
<dbReference type="AlphaFoldDB" id="A0A9P6BB36"/>
<evidence type="ECO:0000313" key="7">
    <source>
        <dbReference type="EMBL" id="KAF9520916.1"/>
    </source>
</evidence>
<dbReference type="GO" id="GO:0005634">
    <property type="term" value="C:nucleus"/>
    <property type="evidence" value="ECO:0007669"/>
    <property type="project" value="UniProtKB-SubCell"/>
</dbReference>
<proteinExistence type="inferred from homology"/>
<dbReference type="EMBL" id="MU128910">
    <property type="protein sequence ID" value="KAF9520916.1"/>
    <property type="molecule type" value="Genomic_DNA"/>
</dbReference>
<dbReference type="OrthoDB" id="10025739at2759"/>
<feature type="non-terminal residue" evidence="7">
    <location>
        <position position="1"/>
    </location>
</feature>